<dbReference type="InterPro" id="IPR013783">
    <property type="entry name" value="Ig-like_fold"/>
</dbReference>
<dbReference type="InterPro" id="IPR003961">
    <property type="entry name" value="FN3_dom"/>
</dbReference>
<dbReference type="PaxDb" id="284590-Q6CS30"/>
<feature type="domain" description="BRCT" evidence="2">
    <location>
        <begin position="170"/>
        <end position="270"/>
    </location>
</feature>
<accession>Q6CS30</accession>
<dbReference type="GO" id="GO:0000747">
    <property type="term" value="P:conjugation with cellular fusion"/>
    <property type="evidence" value="ECO:0007669"/>
    <property type="project" value="TreeGrafter"/>
</dbReference>
<dbReference type="InterPro" id="IPR001357">
    <property type="entry name" value="BRCT_dom"/>
</dbReference>
<evidence type="ECO:0000256" key="1">
    <source>
        <dbReference type="SAM" id="MobiDB-lite"/>
    </source>
</evidence>
<evidence type="ECO:0000313" key="4">
    <source>
        <dbReference type="EMBL" id="CAH00355.1"/>
    </source>
</evidence>
<dbReference type="InterPro" id="IPR031673">
    <property type="entry name" value="Chs5_N"/>
</dbReference>
<dbReference type="CDD" id="cd13945">
    <property type="entry name" value="Chs5_N"/>
    <property type="match status" value="1"/>
</dbReference>
<dbReference type="eggNOG" id="KOG1181">
    <property type="taxonomic scope" value="Eukaryota"/>
</dbReference>
<feature type="compositionally biased region" description="Acidic residues" evidence="1">
    <location>
        <begin position="439"/>
        <end position="453"/>
    </location>
</feature>
<dbReference type="Proteomes" id="UP000000598">
    <property type="component" value="Chromosome D"/>
</dbReference>
<dbReference type="GO" id="GO:0046983">
    <property type="term" value="F:protein dimerization activity"/>
    <property type="evidence" value="ECO:0007669"/>
    <property type="project" value="InterPro"/>
</dbReference>
<keyword evidence="5" id="KW-1185">Reference proteome</keyword>
<dbReference type="SUPFAM" id="SSF52113">
    <property type="entry name" value="BRCT domain"/>
    <property type="match status" value="1"/>
</dbReference>
<dbReference type="InParanoid" id="Q6CS30"/>
<dbReference type="GO" id="GO:0006893">
    <property type="term" value="P:Golgi to plasma membrane transport"/>
    <property type="evidence" value="ECO:0007669"/>
    <property type="project" value="TreeGrafter"/>
</dbReference>
<evidence type="ECO:0000259" key="2">
    <source>
        <dbReference type="PROSITE" id="PS50172"/>
    </source>
</evidence>
<dbReference type="PROSITE" id="PS50853">
    <property type="entry name" value="FN3"/>
    <property type="match status" value="1"/>
</dbReference>
<organism evidence="4 5">
    <name type="scientific">Kluyveromyces lactis (strain ATCC 8585 / CBS 2359 / DSM 70799 / NBRC 1267 / NRRL Y-1140 / WM37)</name>
    <name type="common">Yeast</name>
    <name type="synonym">Candida sphaerica</name>
    <dbReference type="NCBI Taxonomy" id="284590"/>
    <lineage>
        <taxon>Eukaryota</taxon>
        <taxon>Fungi</taxon>
        <taxon>Dikarya</taxon>
        <taxon>Ascomycota</taxon>
        <taxon>Saccharomycotina</taxon>
        <taxon>Saccharomycetes</taxon>
        <taxon>Saccharomycetales</taxon>
        <taxon>Saccharomycetaceae</taxon>
        <taxon>Kluyveromyces</taxon>
    </lineage>
</organism>
<name>Q6CS30_KLULA</name>
<dbReference type="Gene3D" id="2.60.40.10">
    <property type="entry name" value="Immunoglobulins"/>
    <property type="match status" value="1"/>
</dbReference>
<protein>
    <submittedName>
        <fullName evidence="4">KLLA0D04422p</fullName>
    </submittedName>
</protein>
<gene>
    <name evidence="4" type="ORF">KLLA0_D04422g</name>
</gene>
<feature type="compositionally biased region" description="Acidic residues" evidence="1">
    <location>
        <begin position="342"/>
        <end position="369"/>
    </location>
</feature>
<dbReference type="GO" id="GO:0034044">
    <property type="term" value="C:exomer complex"/>
    <property type="evidence" value="ECO:0007669"/>
    <property type="project" value="TreeGrafter"/>
</dbReference>
<proteinExistence type="predicted"/>
<dbReference type="InterPro" id="IPR036420">
    <property type="entry name" value="BRCT_dom_sf"/>
</dbReference>
<dbReference type="InterPro" id="IPR036116">
    <property type="entry name" value="FN3_sf"/>
</dbReference>
<feature type="compositionally biased region" description="Polar residues" evidence="1">
    <location>
        <begin position="304"/>
        <end position="313"/>
    </location>
</feature>
<dbReference type="KEGG" id="kla:KLLA0_D04422g"/>
<dbReference type="Gene3D" id="6.20.120.50">
    <property type="match status" value="1"/>
</dbReference>
<reference evidence="4 5" key="1">
    <citation type="journal article" date="2004" name="Nature">
        <title>Genome evolution in yeasts.</title>
        <authorList>
            <consortium name="Genolevures"/>
            <person name="Dujon B."/>
            <person name="Sherman D."/>
            <person name="Fischer G."/>
            <person name="Durrens P."/>
            <person name="Casaregola S."/>
            <person name="Lafontaine I."/>
            <person name="de Montigny J."/>
            <person name="Marck C."/>
            <person name="Neuveglise C."/>
            <person name="Talla E."/>
            <person name="Goffard N."/>
            <person name="Frangeul L."/>
            <person name="Aigle M."/>
            <person name="Anthouard V."/>
            <person name="Babour A."/>
            <person name="Barbe V."/>
            <person name="Barnay S."/>
            <person name="Blanchin S."/>
            <person name="Beckerich J.M."/>
            <person name="Beyne E."/>
            <person name="Bleykasten C."/>
            <person name="Boisrame A."/>
            <person name="Boyer J."/>
            <person name="Cattolico L."/>
            <person name="Confanioleri F."/>
            <person name="de Daruvar A."/>
            <person name="Despons L."/>
            <person name="Fabre E."/>
            <person name="Fairhead C."/>
            <person name="Ferry-Dumazet H."/>
            <person name="Groppi A."/>
            <person name="Hantraye F."/>
            <person name="Hennequin C."/>
            <person name="Jauniaux N."/>
            <person name="Joyet P."/>
            <person name="Kachouri R."/>
            <person name="Kerrest A."/>
            <person name="Koszul R."/>
            <person name="Lemaire M."/>
            <person name="Lesur I."/>
            <person name="Ma L."/>
            <person name="Muller H."/>
            <person name="Nicaud J.M."/>
            <person name="Nikolski M."/>
            <person name="Oztas S."/>
            <person name="Ozier-Kalogeropoulos O."/>
            <person name="Pellenz S."/>
            <person name="Potier S."/>
            <person name="Richard G.F."/>
            <person name="Straub M.L."/>
            <person name="Suleau A."/>
            <person name="Swennene D."/>
            <person name="Tekaia F."/>
            <person name="Wesolowski-Louvel M."/>
            <person name="Westhof E."/>
            <person name="Wirth B."/>
            <person name="Zeniou-Meyer M."/>
            <person name="Zivanovic I."/>
            <person name="Bolotin-Fukuhara M."/>
            <person name="Thierry A."/>
            <person name="Bouchier C."/>
            <person name="Caudron B."/>
            <person name="Scarpelli C."/>
            <person name="Gaillardin C."/>
            <person name="Weissenbach J."/>
            <person name="Wincker P."/>
            <person name="Souciet J.L."/>
        </authorList>
    </citation>
    <scope>NUCLEOTIDE SEQUENCE [LARGE SCALE GENOMIC DNA]</scope>
    <source>
        <strain evidence="5">ATCC 8585 / CBS 2359 / DSM 70799 / NBRC 1267 / NRRL Y-1140 / WM37</strain>
    </source>
</reference>
<dbReference type="OMA" id="TPYEFQL"/>
<feature type="domain" description="Fibronectin type-III" evidence="3">
    <location>
        <begin position="76"/>
        <end position="172"/>
    </location>
</feature>
<dbReference type="InterPro" id="IPR052827">
    <property type="entry name" value="CHS_Export/Cell_Fusion_Reg"/>
</dbReference>
<dbReference type="GO" id="GO:0005802">
    <property type="term" value="C:trans-Golgi network"/>
    <property type="evidence" value="ECO:0007669"/>
    <property type="project" value="TreeGrafter"/>
</dbReference>
<dbReference type="PANTHER" id="PTHR47351:SF1">
    <property type="entry name" value="CHITIN BIOSYNTHESIS PROTEIN CHS5"/>
    <property type="match status" value="1"/>
</dbReference>
<dbReference type="InterPro" id="IPR031669">
    <property type="entry name" value="Fn3_2"/>
</dbReference>
<dbReference type="STRING" id="284590.Q6CS30"/>
<dbReference type="EMBL" id="CR382124">
    <property type="protein sequence ID" value="CAH00355.1"/>
    <property type="molecule type" value="Genomic_DNA"/>
</dbReference>
<dbReference type="Pfam" id="PF16892">
    <property type="entry name" value="CHS5_N"/>
    <property type="match status" value="1"/>
</dbReference>
<sequence>MVEVSLTVGKVDASLAILTTADHYVIEFPTVLLPESVEAGSVVTITVEQDLEQEIKQKKKFQSVQEQILAKYGTDPPAEPVLHLSNATQTSCVIHWDPIHLGSSQLKSLILYKQGNRHQVITPGSNRDGTTDNNSLKISGLSVDFEYEFKLLLNTTSGKFWSNTLKVHTHKMTDMSGITACVGPNTKLGDNISLDQIKRSLQNIGAKPLQDHVTLETTHFIATEFEDSEGVTSDEELAHARDNNIPIVRPEWIRACELEKRIVGVRDFYLDSDPSNFLNYKFTAAAPSSGDALKETAPEREPEQATSPDGTETTAKEVEVVEPIVPEETQPAPEENAPVVQEETELIVQEETEPAVQEEPESVVPEETEPAVSEVTPPQEAQEASKKVEEEPETLSSHEEPEAATPPTDQPQVLKQEEEEEAPASEAPTVGEEINVEASVEEVPVEVPAEEQPTEIIDNTANETIEETAPTPLEAGETEADLTQPQTEETSPEAVDVTKESQTGANNTNTKKKNKKKKKGKK</sequence>
<dbReference type="PANTHER" id="PTHR47351">
    <property type="entry name" value="CHITIN BIOSYNTHESIS PROTEIN CHS5"/>
    <property type="match status" value="1"/>
</dbReference>
<evidence type="ECO:0000313" key="5">
    <source>
        <dbReference type="Proteomes" id="UP000000598"/>
    </source>
</evidence>
<dbReference type="SMART" id="SM00292">
    <property type="entry name" value="BRCT"/>
    <property type="match status" value="1"/>
</dbReference>
<dbReference type="SMART" id="SM00060">
    <property type="entry name" value="FN3"/>
    <property type="match status" value="1"/>
</dbReference>
<dbReference type="SUPFAM" id="SSF49265">
    <property type="entry name" value="Fibronectin type III"/>
    <property type="match status" value="1"/>
</dbReference>
<dbReference type="AlphaFoldDB" id="Q6CS30"/>
<dbReference type="PROSITE" id="PS50172">
    <property type="entry name" value="BRCT"/>
    <property type="match status" value="1"/>
</dbReference>
<dbReference type="Gene3D" id="3.40.50.10190">
    <property type="entry name" value="BRCT domain"/>
    <property type="match status" value="1"/>
</dbReference>
<evidence type="ECO:0000259" key="3">
    <source>
        <dbReference type="PROSITE" id="PS50853"/>
    </source>
</evidence>
<feature type="region of interest" description="Disordered" evidence="1">
    <location>
        <begin position="289"/>
        <end position="522"/>
    </location>
</feature>
<feature type="compositionally biased region" description="Basic and acidic residues" evidence="1">
    <location>
        <begin position="292"/>
        <end position="303"/>
    </location>
</feature>
<dbReference type="Pfam" id="PF16893">
    <property type="entry name" value="fn3_2"/>
    <property type="match status" value="1"/>
</dbReference>
<dbReference type="HOGENOM" id="CLU_019904_3_2_1"/>
<feature type="compositionally biased region" description="Basic residues" evidence="1">
    <location>
        <begin position="510"/>
        <end position="522"/>
    </location>
</feature>
<dbReference type="Pfam" id="PF00533">
    <property type="entry name" value="BRCT"/>
    <property type="match status" value="1"/>
</dbReference>